<evidence type="ECO:0000256" key="1">
    <source>
        <dbReference type="SAM" id="MobiDB-lite"/>
    </source>
</evidence>
<name>A0A8J2S8I7_9CRUS</name>
<comment type="caution">
    <text evidence="3">The sequence shown here is derived from an EMBL/GenBank/DDBJ whole genome shotgun (WGS) entry which is preliminary data.</text>
</comment>
<reference evidence="3" key="1">
    <citation type="submission" date="2021-11" db="EMBL/GenBank/DDBJ databases">
        <authorList>
            <person name="Schell T."/>
        </authorList>
    </citation>
    <scope>NUCLEOTIDE SEQUENCE</scope>
    <source>
        <strain evidence="3">M5</strain>
    </source>
</reference>
<evidence type="ECO:0000313" key="4">
    <source>
        <dbReference type="Proteomes" id="UP000789390"/>
    </source>
</evidence>
<proteinExistence type="predicted"/>
<protein>
    <recommendedName>
        <fullName evidence="2">C2H2-type domain-containing protein</fullName>
    </recommendedName>
</protein>
<dbReference type="Proteomes" id="UP000789390">
    <property type="component" value="Unassembled WGS sequence"/>
</dbReference>
<sequence length="1104" mass="125064">MVEEEINNLVKDAEYCSDKDGAVCSMFSQQRNNDGDAKECDNPAFRQQKNGLGNLDEDVIPPGCEELLFPSNLQPIIASSLKTYSDSALIGLEYIVEVHPDDDMNCTARAFYICVLCDKRCDIQDNILKHIVSPAHRLSYLHKYFPRAYSLFRQADRCPENWKAEIHEYMDAIINRIESLKGRLQVLPCYRTQWEVNSQHFRTEINLRNHLRETPDIFYYDICAPFSADKMEIRANTLKSDDSNYSLLDHMLENDIGIINADKTDVPKIVSGARLEEAVILLSEDSHSETECGKLSENTVFIPTSQNLCKPVSGGTVSSKTLQKTLWTLNPISQSVSLNHKKEKTTEQSIFHSVSDDDIIIEKEIFGKDMCLPEVSEHPREPYGNTSFSRRSHYLNFRRHDLQSQEDAILGVAILLLDPDLQSQEDAILGVEILLPNSDLQSQEDAILGVAILLPNPDPDPQSVCVQDSAIRTAVLLPNPGLHLQNIYAQNSVQLEKQRGEKHGLVRIKPRGNNIRNEWKKFEKKLNSFKENLRYRYQSYEEKPEDHPLYAKEWTAFWNRRCAELVKEGKDPVKYDMKREWFAFWFSRMKKLKKAEIKAKKIELKKKYDLIDCEQHQDNCAVEKEHTSKESLQNREPVRFGWKNLLKKAEETLNPAQHLEAVLNQTKNLPHAEDSPLPTKLSTVVVSSPNAYSFEELRAAQNPKPICHVGNFSEILKDTRSLSSDPDLLQVLRMLVALEDSLGSLGPSITNLLTRALSAERCKIGSSSKLLKDDTTCVDLLDTSKEKLKGLLLAGILDGVKGTAASQAVKYVTRLLRQSSNTSDSSTSVNAPVGCNMASLVNNLQAAGLLNFPQSTPMLSSAIRSDSVAEVKDKDSTLRTKNLYGSDFKTLDRFTGEELKTLIVNFRTLTDSQKRDLVEYLHKLEEKRFAEKDSANRSEVVSPSLPPFTPLPFSSSPLSQKYRQYQSCKVINPVAPAPSSKTVYPTILKMTGLSCVDLKNHGIPLDELDSSRTSMREGQCNGSFYYQQLDPRRNRMHQINDRTSTSNSLYSPQDWQDPIIIPTSPVLQRISQEKNTSELTTDPWQLKNAPKTSSPSRRNGNHYW</sequence>
<dbReference type="PROSITE" id="PS00028">
    <property type="entry name" value="ZINC_FINGER_C2H2_1"/>
    <property type="match status" value="1"/>
</dbReference>
<gene>
    <name evidence="3" type="ORF">DGAL_LOCUS16476</name>
</gene>
<dbReference type="InterPro" id="IPR013087">
    <property type="entry name" value="Znf_C2H2_type"/>
</dbReference>
<evidence type="ECO:0000313" key="3">
    <source>
        <dbReference type="EMBL" id="CAH0112704.1"/>
    </source>
</evidence>
<dbReference type="OrthoDB" id="6362516at2759"/>
<dbReference type="EMBL" id="CAKKLH010000330">
    <property type="protein sequence ID" value="CAH0112704.1"/>
    <property type="molecule type" value="Genomic_DNA"/>
</dbReference>
<evidence type="ECO:0000259" key="2">
    <source>
        <dbReference type="PROSITE" id="PS00028"/>
    </source>
</evidence>
<dbReference type="AlphaFoldDB" id="A0A8J2S8I7"/>
<accession>A0A8J2S8I7</accession>
<feature type="domain" description="C2H2-type" evidence="2">
    <location>
        <begin position="114"/>
        <end position="136"/>
    </location>
</feature>
<keyword evidence="4" id="KW-1185">Reference proteome</keyword>
<feature type="region of interest" description="Disordered" evidence="1">
    <location>
        <begin position="1072"/>
        <end position="1104"/>
    </location>
</feature>
<organism evidence="3 4">
    <name type="scientific">Daphnia galeata</name>
    <dbReference type="NCBI Taxonomy" id="27404"/>
    <lineage>
        <taxon>Eukaryota</taxon>
        <taxon>Metazoa</taxon>
        <taxon>Ecdysozoa</taxon>
        <taxon>Arthropoda</taxon>
        <taxon>Crustacea</taxon>
        <taxon>Branchiopoda</taxon>
        <taxon>Diplostraca</taxon>
        <taxon>Cladocera</taxon>
        <taxon>Anomopoda</taxon>
        <taxon>Daphniidae</taxon>
        <taxon>Daphnia</taxon>
    </lineage>
</organism>